<dbReference type="InterPro" id="IPR041329">
    <property type="entry name" value="YubB_C"/>
</dbReference>
<dbReference type="RefSeq" id="WP_245799204.1">
    <property type="nucleotide sequence ID" value="NZ_FTPU01000006.1"/>
</dbReference>
<dbReference type="EMBL" id="FTPU01000006">
    <property type="protein sequence ID" value="SIT96125.1"/>
    <property type="molecule type" value="Genomic_DNA"/>
</dbReference>
<dbReference type="Proteomes" id="UP000187261">
    <property type="component" value="Unassembled WGS sequence"/>
</dbReference>
<name>A0A1U7PRD0_9FLAO</name>
<evidence type="ECO:0000313" key="3">
    <source>
        <dbReference type="Proteomes" id="UP000187261"/>
    </source>
</evidence>
<organism evidence="2 3">
    <name type="scientific">Epilithonimonas bovis DSM 19482</name>
    <dbReference type="NCBI Taxonomy" id="1121284"/>
    <lineage>
        <taxon>Bacteria</taxon>
        <taxon>Pseudomonadati</taxon>
        <taxon>Bacteroidota</taxon>
        <taxon>Flavobacteriia</taxon>
        <taxon>Flavobacteriales</taxon>
        <taxon>Weeksellaceae</taxon>
        <taxon>Chryseobacterium group</taxon>
        <taxon>Epilithonimonas</taxon>
    </lineage>
</organism>
<reference evidence="3" key="1">
    <citation type="submission" date="2016-10" db="EMBL/GenBank/DDBJ databases">
        <authorList>
            <person name="Varghese N."/>
            <person name="Submissions S."/>
        </authorList>
    </citation>
    <scope>NUCLEOTIDE SEQUENCE [LARGE SCALE GENOMIC DNA]</scope>
    <source>
        <strain evidence="3">DSM 19482</strain>
    </source>
</reference>
<keyword evidence="3" id="KW-1185">Reference proteome</keyword>
<dbReference type="Pfam" id="PF18406">
    <property type="entry name" value="DUF1281_C"/>
    <property type="match status" value="1"/>
</dbReference>
<accession>A0A1U7PRD0</accession>
<evidence type="ECO:0000313" key="2">
    <source>
        <dbReference type="EMBL" id="SIT96125.1"/>
    </source>
</evidence>
<proteinExistence type="predicted"/>
<protein>
    <recommendedName>
        <fullName evidence="1">YubB ferredoxin-like domain-containing protein</fullName>
    </recommendedName>
</protein>
<gene>
    <name evidence="2" type="ORF">SAMN05660493_00797</name>
</gene>
<dbReference type="STRING" id="1121284.SAMN05660493_00797"/>
<feature type="domain" description="YubB ferredoxin-like" evidence="1">
    <location>
        <begin position="126"/>
        <end position="209"/>
    </location>
</feature>
<evidence type="ECO:0000259" key="1">
    <source>
        <dbReference type="Pfam" id="PF18406"/>
    </source>
</evidence>
<dbReference type="AlphaFoldDB" id="A0A1U7PRD0"/>
<sequence>METQFNFQIKNRKDKRDWELIEVSYQIYCERNTAIRYARRLSKIFHSEIRMTQGAEPLKTSGTYIYEQAEPLKLKIMPNWCSNTVVFEGNPETIEQIKWLFQTMAKKQEKEGCGQLPDFVNRNNGGYFFYIHLNDENTDTFEYQTKWSPNIEIVQEIAEHFKVDFVQDYEEMGNLIFGKAIFENSELTDIYLEDEDFDQYEYDEEKDQWIFEGNIYGSDYEILEILLERKIENQLNTIKNQQNEIIR</sequence>